<feature type="compositionally biased region" description="Low complexity" evidence="1">
    <location>
        <begin position="23"/>
        <end position="36"/>
    </location>
</feature>
<evidence type="ECO:0000313" key="3">
    <source>
        <dbReference type="Proteomes" id="UP001498771"/>
    </source>
</evidence>
<accession>A0ABR1F1D7</accession>
<dbReference type="Proteomes" id="UP001498771">
    <property type="component" value="Unassembled WGS sequence"/>
</dbReference>
<evidence type="ECO:0000256" key="1">
    <source>
        <dbReference type="SAM" id="MobiDB-lite"/>
    </source>
</evidence>
<feature type="region of interest" description="Disordered" evidence="1">
    <location>
        <begin position="1"/>
        <end position="153"/>
    </location>
</feature>
<protein>
    <submittedName>
        <fullName evidence="2">Uncharacterized protein</fullName>
    </submittedName>
</protein>
<feature type="compositionally biased region" description="Low complexity" evidence="1">
    <location>
        <begin position="98"/>
        <end position="112"/>
    </location>
</feature>
<keyword evidence="3" id="KW-1185">Reference proteome</keyword>
<gene>
    <name evidence="2" type="ORF">BZA70DRAFT_282974</name>
</gene>
<evidence type="ECO:0000313" key="2">
    <source>
        <dbReference type="EMBL" id="KAK7203641.1"/>
    </source>
</evidence>
<comment type="caution">
    <text evidence="2">The sequence shown here is derived from an EMBL/GenBank/DDBJ whole genome shotgun (WGS) entry which is preliminary data.</text>
</comment>
<reference evidence="2 3" key="1">
    <citation type="submission" date="2024-03" db="EMBL/GenBank/DDBJ databases">
        <title>Genome-scale model development and genomic sequencing of the oleaginous clade Lipomyces.</title>
        <authorList>
            <consortium name="Lawrence Berkeley National Laboratory"/>
            <person name="Czajka J.J."/>
            <person name="Han Y."/>
            <person name="Kim J."/>
            <person name="Mondo S.J."/>
            <person name="Hofstad B.A."/>
            <person name="Robles A."/>
            <person name="Haridas S."/>
            <person name="Riley R."/>
            <person name="LaButti K."/>
            <person name="Pangilinan J."/>
            <person name="Andreopoulos W."/>
            <person name="Lipzen A."/>
            <person name="Yan J."/>
            <person name="Wang M."/>
            <person name="Ng V."/>
            <person name="Grigoriev I.V."/>
            <person name="Spatafora J.W."/>
            <person name="Magnuson J.K."/>
            <person name="Baker S.E."/>
            <person name="Pomraning K.R."/>
        </authorList>
    </citation>
    <scope>NUCLEOTIDE SEQUENCE [LARGE SCALE GENOMIC DNA]</scope>
    <source>
        <strain evidence="2 3">Phaff 52-87</strain>
    </source>
</reference>
<organism evidence="2 3">
    <name type="scientific">Myxozyma melibiosi</name>
    <dbReference type="NCBI Taxonomy" id="54550"/>
    <lineage>
        <taxon>Eukaryota</taxon>
        <taxon>Fungi</taxon>
        <taxon>Dikarya</taxon>
        <taxon>Ascomycota</taxon>
        <taxon>Saccharomycotina</taxon>
        <taxon>Lipomycetes</taxon>
        <taxon>Lipomycetales</taxon>
        <taxon>Lipomycetaceae</taxon>
        <taxon>Myxozyma</taxon>
    </lineage>
</organism>
<dbReference type="GeneID" id="90038883"/>
<dbReference type="RefSeq" id="XP_064766674.1">
    <property type="nucleotide sequence ID" value="XM_064913371.1"/>
</dbReference>
<feature type="region of interest" description="Disordered" evidence="1">
    <location>
        <begin position="190"/>
        <end position="220"/>
    </location>
</feature>
<dbReference type="EMBL" id="JBBJBU010000011">
    <property type="protein sequence ID" value="KAK7203641.1"/>
    <property type="molecule type" value="Genomic_DNA"/>
</dbReference>
<proteinExistence type="predicted"/>
<feature type="compositionally biased region" description="Pro residues" evidence="1">
    <location>
        <begin position="7"/>
        <end position="22"/>
    </location>
</feature>
<feature type="compositionally biased region" description="Low complexity" evidence="1">
    <location>
        <begin position="132"/>
        <end position="149"/>
    </location>
</feature>
<name>A0ABR1F1D7_9ASCO</name>
<sequence length="220" mass="23689">MNHTNNPSPPPRRATVPIPIPIPISSSLSSATISASQVHRRRASFTGDHDPRSPPALSALAGGMSPSQFYGRSPEQHSPAGFSQFHHHPHPPFAANYSLTTASSTFAPSSSLNHPAPDAFSRKSPEFPPSPTLSASPRSSFSSPSQPEPQNHIVSCDHHHHRRQSVAVSFSPEAENAPCFERGNCMILEQGPSPGRRLSGRFARPPSPTGERILQGEFSF</sequence>